<dbReference type="InterPro" id="IPR023213">
    <property type="entry name" value="CAT-like_dom_sf"/>
</dbReference>
<keyword evidence="3" id="KW-1185">Reference proteome</keyword>
<evidence type="ECO:0000259" key="1">
    <source>
        <dbReference type="Pfam" id="PF00668"/>
    </source>
</evidence>
<name>A0ABU3V7J7_9ACTN</name>
<evidence type="ECO:0000313" key="2">
    <source>
        <dbReference type="EMBL" id="MDU9002156.1"/>
    </source>
</evidence>
<dbReference type="Proteomes" id="UP001257627">
    <property type="component" value="Unassembled WGS sequence"/>
</dbReference>
<sequence length="540" mass="55337">MLTPTPLEELLDLAADVIGCDRRALPAGAAGSPFITLGGGLAQAVRLQARAGRQLGLAVDLAQLLGPAPLADVLARAVPVPAVVPGPPAGAVRALLPGQRAALAAERAAGAGAVCRVLSAELAGPLDAGALRRVLAALGARHEGLRTVFADAPHGPVRRVLAACAPPLVTLEAAGAGAGGDPVAAVHGYLAARARQLVGRPGRPPLVFALGRLAGGAHLLSFVYHDAVADSWSAALLWQELLADYDRAVHRRPLVRGLRPGPDTAGRALVAARAGGLRAAGERAERAERLRGFPAAVDLAEGAARPAVFDVRGERLHVGLDVRLRDAADATARRAGVPHGTVLLAAWALAVGRRAGLERLLVGCEVPRRATAALLGTPAPCSATVPVGCELEGGVDYFLRGVACAFSEALGSADLDTAELARELGVRPDRSRPVLTPVTFAARDELLPARVRAGDLSARFHHGHAGAVTADAALTVLRWREDPLLRLEFAPAVLSRSRAVRLAGELRGALAALTAASPHTPVEDLLPAPAGARGLALPLP</sequence>
<dbReference type="Pfam" id="PF00668">
    <property type="entry name" value="Condensation"/>
    <property type="match status" value="1"/>
</dbReference>
<comment type="caution">
    <text evidence="2">The sequence shown here is derived from an EMBL/GenBank/DDBJ whole genome shotgun (WGS) entry which is preliminary data.</text>
</comment>
<dbReference type="EMBL" id="JARAKF010000006">
    <property type="protein sequence ID" value="MDU9002156.1"/>
    <property type="molecule type" value="Genomic_DNA"/>
</dbReference>
<reference evidence="2 3" key="1">
    <citation type="submission" date="2023-02" db="EMBL/GenBank/DDBJ databases">
        <authorList>
            <person name="Maleckis M."/>
        </authorList>
    </citation>
    <scope>NUCLEOTIDE SEQUENCE [LARGE SCALE GENOMIC DNA]</scope>
    <source>
        <strain evidence="2 3">P8-A2</strain>
    </source>
</reference>
<dbReference type="SUPFAM" id="SSF52777">
    <property type="entry name" value="CoA-dependent acyltransferases"/>
    <property type="match status" value="2"/>
</dbReference>
<dbReference type="RefSeq" id="WP_266945987.1">
    <property type="nucleotide sequence ID" value="NZ_CP107955.1"/>
</dbReference>
<feature type="domain" description="Condensation" evidence="1">
    <location>
        <begin position="119"/>
        <end position="432"/>
    </location>
</feature>
<dbReference type="Gene3D" id="3.30.559.10">
    <property type="entry name" value="Chloramphenicol acetyltransferase-like domain"/>
    <property type="match status" value="1"/>
</dbReference>
<dbReference type="InterPro" id="IPR001242">
    <property type="entry name" value="Condensation_dom"/>
</dbReference>
<dbReference type="PANTHER" id="PTHR45527">
    <property type="entry name" value="NONRIBOSOMAL PEPTIDE SYNTHETASE"/>
    <property type="match status" value="1"/>
</dbReference>
<proteinExistence type="predicted"/>
<evidence type="ECO:0000313" key="3">
    <source>
        <dbReference type="Proteomes" id="UP001257627"/>
    </source>
</evidence>
<dbReference type="Gene3D" id="3.30.559.30">
    <property type="entry name" value="Nonribosomal peptide synthetase, condensation domain"/>
    <property type="match status" value="1"/>
</dbReference>
<gene>
    <name evidence="2" type="ORF">PU648_60370</name>
</gene>
<dbReference type="PANTHER" id="PTHR45527:SF1">
    <property type="entry name" value="FATTY ACID SYNTHASE"/>
    <property type="match status" value="1"/>
</dbReference>
<protein>
    <submittedName>
        <fullName evidence="2">Condensation domain-containing protein</fullName>
    </submittedName>
</protein>
<organism evidence="2 3">
    <name type="scientific">Streptomyces mirabilis</name>
    <dbReference type="NCBI Taxonomy" id="68239"/>
    <lineage>
        <taxon>Bacteria</taxon>
        <taxon>Bacillati</taxon>
        <taxon>Actinomycetota</taxon>
        <taxon>Actinomycetes</taxon>
        <taxon>Kitasatosporales</taxon>
        <taxon>Streptomycetaceae</taxon>
        <taxon>Streptomyces</taxon>
    </lineage>
</organism>
<accession>A0ABU3V7J7</accession>